<dbReference type="Proteomes" id="UP001595872">
    <property type="component" value="Unassembled WGS sequence"/>
</dbReference>
<evidence type="ECO:0000256" key="2">
    <source>
        <dbReference type="SAM" id="Phobius"/>
    </source>
</evidence>
<organism evidence="4 5">
    <name type="scientific">Actinomadura gamaensis</name>
    <dbReference type="NCBI Taxonomy" id="1763541"/>
    <lineage>
        <taxon>Bacteria</taxon>
        <taxon>Bacillati</taxon>
        <taxon>Actinomycetota</taxon>
        <taxon>Actinomycetes</taxon>
        <taxon>Streptosporangiales</taxon>
        <taxon>Thermomonosporaceae</taxon>
        <taxon>Actinomadura</taxon>
    </lineage>
</organism>
<dbReference type="PANTHER" id="PTHR43798">
    <property type="entry name" value="MONOACYLGLYCEROL LIPASE"/>
    <property type="match status" value="1"/>
</dbReference>
<dbReference type="Pfam" id="PF00561">
    <property type="entry name" value="Abhydrolase_1"/>
    <property type="match status" value="1"/>
</dbReference>
<dbReference type="SUPFAM" id="SSF53474">
    <property type="entry name" value="alpha/beta-Hydrolases"/>
    <property type="match status" value="1"/>
</dbReference>
<dbReference type="InterPro" id="IPR029058">
    <property type="entry name" value="AB_hydrolase_fold"/>
</dbReference>
<feature type="transmembrane region" description="Helical" evidence="2">
    <location>
        <begin position="26"/>
        <end position="48"/>
    </location>
</feature>
<accession>A0ABV9U826</accession>
<evidence type="ECO:0000313" key="4">
    <source>
        <dbReference type="EMBL" id="MFC4912707.1"/>
    </source>
</evidence>
<dbReference type="Gene3D" id="3.40.50.1820">
    <property type="entry name" value="alpha/beta hydrolase"/>
    <property type="match status" value="1"/>
</dbReference>
<evidence type="ECO:0000313" key="5">
    <source>
        <dbReference type="Proteomes" id="UP001595872"/>
    </source>
</evidence>
<dbReference type="GO" id="GO:0016787">
    <property type="term" value="F:hydrolase activity"/>
    <property type="evidence" value="ECO:0007669"/>
    <property type="project" value="UniProtKB-KW"/>
</dbReference>
<protein>
    <submittedName>
        <fullName evidence="4">Alpha/beta fold hydrolase</fullName>
    </submittedName>
</protein>
<dbReference type="PRINTS" id="PR00111">
    <property type="entry name" value="ABHYDROLASE"/>
</dbReference>
<reference evidence="5" key="1">
    <citation type="journal article" date="2019" name="Int. J. Syst. Evol. Microbiol.">
        <title>The Global Catalogue of Microorganisms (GCM) 10K type strain sequencing project: providing services to taxonomists for standard genome sequencing and annotation.</title>
        <authorList>
            <consortium name="The Broad Institute Genomics Platform"/>
            <consortium name="The Broad Institute Genome Sequencing Center for Infectious Disease"/>
            <person name="Wu L."/>
            <person name="Ma J."/>
        </authorList>
    </citation>
    <scope>NUCLEOTIDE SEQUENCE [LARGE SCALE GENOMIC DNA]</scope>
    <source>
        <strain evidence="5">KLKA75</strain>
    </source>
</reference>
<dbReference type="RefSeq" id="WP_378262891.1">
    <property type="nucleotide sequence ID" value="NZ_JBHSIT010000013.1"/>
</dbReference>
<proteinExistence type="predicted"/>
<feature type="region of interest" description="Disordered" evidence="1">
    <location>
        <begin position="125"/>
        <end position="173"/>
    </location>
</feature>
<keyword evidence="2" id="KW-1133">Transmembrane helix</keyword>
<evidence type="ECO:0000259" key="3">
    <source>
        <dbReference type="Pfam" id="PF00561"/>
    </source>
</evidence>
<sequence length="283" mass="29880">MAYVRARGVRFHVVDLGRDTGRAPVVMLHGLFTGSAASWFFTVAPALARTRRVRLPDWRGHGLTERTPTGYDTATMADDLAALTADLPPFAIAGHSYGATVAVRFARAHPGRATALALVDPPFANTATDRHPNAPSHGLPDARHHAEAGAPGHEVPDVHRHAGAGAPSRGIPDARGHVEADIYRHAVPEARREAVAELLRRTSLRADLAAEPPVTAAELAELAGLPVLAVVGSESPFRAAGDLVGRALPAARRHVLTGGHDLHITARARLTPLLGAFLEEAHA</sequence>
<evidence type="ECO:0000256" key="1">
    <source>
        <dbReference type="SAM" id="MobiDB-lite"/>
    </source>
</evidence>
<keyword evidence="5" id="KW-1185">Reference proteome</keyword>
<feature type="domain" description="AB hydrolase-1" evidence="3">
    <location>
        <begin position="24"/>
        <end position="129"/>
    </location>
</feature>
<dbReference type="InterPro" id="IPR000073">
    <property type="entry name" value="AB_hydrolase_1"/>
</dbReference>
<dbReference type="InterPro" id="IPR050266">
    <property type="entry name" value="AB_hydrolase_sf"/>
</dbReference>
<keyword evidence="2" id="KW-0472">Membrane</keyword>
<comment type="caution">
    <text evidence="4">The sequence shown here is derived from an EMBL/GenBank/DDBJ whole genome shotgun (WGS) entry which is preliminary data.</text>
</comment>
<name>A0ABV9U826_9ACTN</name>
<keyword evidence="4" id="KW-0378">Hydrolase</keyword>
<dbReference type="PANTHER" id="PTHR43798:SF33">
    <property type="entry name" value="HYDROLASE, PUTATIVE (AFU_ORTHOLOGUE AFUA_2G14860)-RELATED"/>
    <property type="match status" value="1"/>
</dbReference>
<dbReference type="EMBL" id="JBHSIT010000013">
    <property type="protein sequence ID" value="MFC4912707.1"/>
    <property type="molecule type" value="Genomic_DNA"/>
</dbReference>
<keyword evidence="2" id="KW-0812">Transmembrane</keyword>
<gene>
    <name evidence="4" type="ORF">ACFPCY_35785</name>
</gene>